<dbReference type="Gene3D" id="3.40.50.1460">
    <property type="match status" value="1"/>
</dbReference>
<dbReference type="EMBL" id="MN448285">
    <property type="protein sequence ID" value="QFG74265.1"/>
    <property type="molecule type" value="Genomic_DNA"/>
</dbReference>
<name>A0A5J6VJD2_9VIRU</name>
<dbReference type="Pfam" id="PF00656">
    <property type="entry name" value="Peptidase_C14"/>
    <property type="match status" value="1"/>
</dbReference>
<evidence type="ECO:0000259" key="1">
    <source>
        <dbReference type="Pfam" id="PF00656"/>
    </source>
</evidence>
<dbReference type="GO" id="GO:0006508">
    <property type="term" value="P:proteolysis"/>
    <property type="evidence" value="ECO:0007669"/>
    <property type="project" value="InterPro"/>
</dbReference>
<dbReference type="InterPro" id="IPR011600">
    <property type="entry name" value="Pept_C14_caspase"/>
</dbReference>
<dbReference type="GO" id="GO:0004197">
    <property type="term" value="F:cysteine-type endopeptidase activity"/>
    <property type="evidence" value="ECO:0007669"/>
    <property type="project" value="InterPro"/>
</dbReference>
<evidence type="ECO:0000313" key="2">
    <source>
        <dbReference type="EMBL" id="QFG74265.1"/>
    </source>
</evidence>
<reference evidence="2" key="1">
    <citation type="journal article" date="2019" name="Philos. Trans. R. Soc. Lond., B, Biol. Sci.">
        <title>Targeted metagenomic recovery of four divergent viruses reveals shared and distinctive characteristics of giant viruses of marine eukaryotes.</title>
        <authorList>
            <person name="Needham D.M."/>
            <person name="Poirier C."/>
            <person name="Hehenberger E."/>
            <person name="Jimenez V."/>
            <person name="Swalwell J.E."/>
            <person name="Santoro A.E."/>
            <person name="Worden A.Z."/>
        </authorList>
    </citation>
    <scope>NUCLEOTIDE SEQUENCE</scope>
    <source>
        <strain evidence="2">MPacV-611</strain>
    </source>
</reference>
<proteinExistence type="predicted"/>
<accession>A0A5J6VJD2</accession>
<dbReference type="InterPro" id="IPR029030">
    <property type="entry name" value="Caspase-like_dom_sf"/>
</dbReference>
<protein>
    <submittedName>
        <fullName evidence="2">Caspase domain protein</fullName>
    </submittedName>
</protein>
<feature type="domain" description="Peptidase C14 caspase" evidence="1">
    <location>
        <begin position="12"/>
        <end position="166"/>
    </location>
</feature>
<organism evidence="2">
    <name type="scientific">Megaviridae environmental sample</name>
    <dbReference type="NCBI Taxonomy" id="1737588"/>
    <lineage>
        <taxon>Viruses</taxon>
        <taxon>Varidnaviria</taxon>
        <taxon>Bamfordvirae</taxon>
        <taxon>Nucleocytoviricota</taxon>
        <taxon>Megaviricetes</taxon>
        <taxon>Imitervirales</taxon>
        <taxon>Mimiviridae</taxon>
        <taxon>environmental samples</taxon>
    </lineage>
</organism>
<dbReference type="SUPFAM" id="SSF52129">
    <property type="entry name" value="Caspase-like"/>
    <property type="match status" value="1"/>
</dbReference>
<sequence length="200" mass="23779">MKNVIIFLGYNSNNLFGANNDIRYIKNTININNYKHIESITLEYENATLKNIIKSINTFSKIDNLIIYFSGNGTNNGKIEIYNDKIYHKDIFKNINVKINKLIYILDCCYSENFIHENVNNNINKIILLSSCSKNQTSKEVLMKNNDTYKVRGIFTYYLCKIINYKKLYDFNSWDKIKDNNIWDVIDKKFNQTFLYKIFF</sequence>